<keyword evidence="6" id="KW-0805">Transcription regulation</keyword>
<keyword evidence="6" id="KW-0863">Zinc-finger</keyword>
<comment type="function">
    <text evidence="6">Transcription elongation factor implicated in the maintenance of proper chromatin structure in actively transcribed regions.</text>
</comment>
<sequence>MGCLLASPYFIVHLSKKEWLQLGNACLPLDVPPGTLPPPSATWHKRDKARNTARITCRVCLEDFQTTINFLSELYNDWIDACETAN</sequence>
<name>A0A7R9F2M7_9NEOP</name>
<comment type="subcellular location">
    <subcellularLocation>
        <location evidence="1 6">Nucleus</location>
    </subcellularLocation>
</comment>
<organism evidence="7">
    <name type="scientific">Timema bartmani</name>
    <dbReference type="NCBI Taxonomy" id="61472"/>
    <lineage>
        <taxon>Eukaryota</taxon>
        <taxon>Metazoa</taxon>
        <taxon>Ecdysozoa</taxon>
        <taxon>Arthropoda</taxon>
        <taxon>Hexapoda</taxon>
        <taxon>Insecta</taxon>
        <taxon>Pterygota</taxon>
        <taxon>Neoptera</taxon>
        <taxon>Polyneoptera</taxon>
        <taxon>Phasmatodea</taxon>
        <taxon>Timematodea</taxon>
        <taxon>Timematoidea</taxon>
        <taxon>Timematidae</taxon>
        <taxon>Timema</taxon>
    </lineage>
</organism>
<evidence type="ECO:0000256" key="1">
    <source>
        <dbReference type="ARBA" id="ARBA00004123"/>
    </source>
</evidence>
<evidence type="ECO:0000256" key="2">
    <source>
        <dbReference type="ARBA" id="ARBA00009730"/>
    </source>
</evidence>
<keyword evidence="6" id="KW-0479">Metal-binding</keyword>
<evidence type="ECO:0000256" key="6">
    <source>
        <dbReference type="RuleBase" id="RU364033"/>
    </source>
</evidence>
<dbReference type="GO" id="GO:0005634">
    <property type="term" value="C:nucleus"/>
    <property type="evidence" value="ECO:0007669"/>
    <property type="project" value="UniProtKB-SubCell"/>
</dbReference>
<gene>
    <name evidence="7" type="ORF">TBIB3V08_LOCUS8213</name>
</gene>
<dbReference type="SUPFAM" id="SSF57783">
    <property type="entry name" value="Zinc beta-ribbon"/>
    <property type="match status" value="1"/>
</dbReference>
<dbReference type="Pfam" id="PF05129">
    <property type="entry name" value="Zn_ribbon_Elf1"/>
    <property type="match status" value="1"/>
</dbReference>
<comment type="similarity">
    <text evidence="2 6">Belongs to the ELOF1 family.</text>
</comment>
<dbReference type="InterPro" id="IPR007808">
    <property type="entry name" value="Elf1"/>
</dbReference>
<reference evidence="7" key="1">
    <citation type="submission" date="2020-11" db="EMBL/GenBank/DDBJ databases">
        <authorList>
            <person name="Tran Van P."/>
        </authorList>
    </citation>
    <scope>NUCLEOTIDE SEQUENCE</scope>
</reference>
<dbReference type="AlphaFoldDB" id="A0A7R9F2M7"/>
<dbReference type="InterPro" id="IPR038567">
    <property type="entry name" value="T_Elf1_sf"/>
</dbReference>
<evidence type="ECO:0000256" key="4">
    <source>
        <dbReference type="ARBA" id="ARBA00022833"/>
    </source>
</evidence>
<accession>A0A7R9F2M7</accession>
<keyword evidence="5 6" id="KW-0539">Nucleus</keyword>
<evidence type="ECO:0000313" key="7">
    <source>
        <dbReference type="EMBL" id="CAD7445869.1"/>
    </source>
</evidence>
<evidence type="ECO:0000256" key="3">
    <source>
        <dbReference type="ARBA" id="ARBA00014973"/>
    </source>
</evidence>
<dbReference type="GO" id="GO:0008270">
    <property type="term" value="F:zinc ion binding"/>
    <property type="evidence" value="ECO:0007669"/>
    <property type="project" value="UniProtKB-KW"/>
</dbReference>
<protein>
    <recommendedName>
        <fullName evidence="3 6">Transcription elongation factor 1 homolog</fullName>
    </recommendedName>
</protein>
<dbReference type="Gene3D" id="2.20.25.190">
    <property type="match status" value="1"/>
</dbReference>
<evidence type="ECO:0000256" key="5">
    <source>
        <dbReference type="ARBA" id="ARBA00023242"/>
    </source>
</evidence>
<keyword evidence="6" id="KW-0804">Transcription</keyword>
<dbReference type="EMBL" id="OD567572">
    <property type="protein sequence ID" value="CAD7445869.1"/>
    <property type="molecule type" value="Genomic_DNA"/>
</dbReference>
<keyword evidence="4 6" id="KW-0862">Zinc</keyword>
<proteinExistence type="inferred from homology"/>